<keyword evidence="7" id="KW-0067">ATP-binding</keyword>
<dbReference type="CDD" id="cd00071">
    <property type="entry name" value="GMPK"/>
    <property type="match status" value="1"/>
</dbReference>
<evidence type="ECO:0000256" key="8">
    <source>
        <dbReference type="ARBA" id="ARBA00030128"/>
    </source>
</evidence>
<dbReference type="Pfam" id="PF00625">
    <property type="entry name" value="Guanylate_kin"/>
    <property type="match status" value="1"/>
</dbReference>
<dbReference type="SMART" id="SM00072">
    <property type="entry name" value="GuKc"/>
    <property type="match status" value="1"/>
</dbReference>
<comment type="similarity">
    <text evidence="1">Belongs to the guanylate kinase family.</text>
</comment>
<evidence type="ECO:0000256" key="7">
    <source>
        <dbReference type="ARBA" id="ARBA00022840"/>
    </source>
</evidence>
<dbReference type="RefSeq" id="WP_164995134.1">
    <property type="nucleotide sequence ID" value="NZ_CP049055.1"/>
</dbReference>
<dbReference type="EC" id="2.7.4.8" evidence="2"/>
<dbReference type="InterPro" id="IPR008144">
    <property type="entry name" value="Guanylate_kin-like_dom"/>
</dbReference>
<evidence type="ECO:0000256" key="2">
    <source>
        <dbReference type="ARBA" id="ARBA00012961"/>
    </source>
</evidence>
<gene>
    <name evidence="10" type="primary">gmk</name>
    <name evidence="10" type="ORF">KsCSTR_32080</name>
</gene>
<dbReference type="GO" id="GO:0005829">
    <property type="term" value="C:cytosol"/>
    <property type="evidence" value="ECO:0007669"/>
    <property type="project" value="TreeGrafter"/>
</dbReference>
<sequence length="181" mass="20622">MGKIVIISGPSGSGKTTVCKILKQQAHVEESISVTTRSPRNNEKDGESYHFVSKDKFMEMIKNGEFAEYAEYCGYNYGTPLKPLQEATKKDIFYLLEIDVQGALQIKEKFPEAILIFLLPPNNVTLSQRLINRNTDKAQDLVNRLKMAEKELEYKDKYDYCVVNDDLDATVNAIRNILYIA</sequence>
<dbReference type="NCBIfam" id="TIGR03263">
    <property type="entry name" value="guanyl_kin"/>
    <property type="match status" value="1"/>
</dbReference>
<evidence type="ECO:0000256" key="1">
    <source>
        <dbReference type="ARBA" id="ARBA00005790"/>
    </source>
</evidence>
<evidence type="ECO:0000313" key="10">
    <source>
        <dbReference type="EMBL" id="QII12587.1"/>
    </source>
</evidence>
<dbReference type="Gene3D" id="3.40.50.300">
    <property type="entry name" value="P-loop containing nucleotide triphosphate hydrolases"/>
    <property type="match status" value="2"/>
</dbReference>
<dbReference type="FunFam" id="3.30.63.10:FF:000002">
    <property type="entry name" value="Guanylate kinase 1"/>
    <property type="match status" value="1"/>
</dbReference>
<dbReference type="PROSITE" id="PS50052">
    <property type="entry name" value="GUANYLATE_KINASE_2"/>
    <property type="match status" value="1"/>
</dbReference>
<accession>A0A6G7GTQ2</accession>
<dbReference type="AlphaFoldDB" id="A0A6G7GTQ2"/>
<dbReference type="InterPro" id="IPR008145">
    <property type="entry name" value="GK/Ca_channel_bsu"/>
</dbReference>
<dbReference type="GO" id="GO:0005524">
    <property type="term" value="F:ATP binding"/>
    <property type="evidence" value="ECO:0007669"/>
    <property type="project" value="UniProtKB-KW"/>
</dbReference>
<name>A0A6G7GTQ2_KUEST</name>
<dbReference type="PANTHER" id="PTHR23117:SF13">
    <property type="entry name" value="GUANYLATE KINASE"/>
    <property type="match status" value="1"/>
</dbReference>
<reference evidence="10 11" key="1">
    <citation type="submission" date="2020-02" db="EMBL/GenBank/DDBJ databases">
        <title>Newly sequenced genome of strain CSTR1 showed variability in Candidatus Kuenenia stuttgartiensis genomes.</title>
        <authorList>
            <person name="Ding C."/>
            <person name="Adrian L."/>
        </authorList>
    </citation>
    <scope>NUCLEOTIDE SEQUENCE [LARGE SCALE GENOMIC DNA]</scope>
    <source>
        <strain evidence="10 11">CSTR1</strain>
    </source>
</reference>
<evidence type="ECO:0000256" key="3">
    <source>
        <dbReference type="ARBA" id="ARBA00016296"/>
    </source>
</evidence>
<dbReference type="GO" id="GO:0004385">
    <property type="term" value="F:GMP kinase activity"/>
    <property type="evidence" value="ECO:0007669"/>
    <property type="project" value="UniProtKB-EC"/>
</dbReference>
<protein>
    <recommendedName>
        <fullName evidence="3">Guanylate kinase</fullName>
        <ecNumber evidence="2">2.7.4.8</ecNumber>
    </recommendedName>
    <alternativeName>
        <fullName evidence="8">GMP kinase</fullName>
    </alternativeName>
</protein>
<dbReference type="PROSITE" id="PS00856">
    <property type="entry name" value="GUANYLATE_KINASE_1"/>
    <property type="match status" value="1"/>
</dbReference>
<keyword evidence="4 10" id="KW-0808">Transferase</keyword>
<dbReference type="InterPro" id="IPR017665">
    <property type="entry name" value="Guanylate_kinase"/>
</dbReference>
<evidence type="ECO:0000256" key="4">
    <source>
        <dbReference type="ARBA" id="ARBA00022679"/>
    </source>
</evidence>
<keyword evidence="5" id="KW-0547">Nucleotide-binding</keyword>
<evidence type="ECO:0000256" key="6">
    <source>
        <dbReference type="ARBA" id="ARBA00022777"/>
    </source>
</evidence>
<dbReference type="InterPro" id="IPR020590">
    <property type="entry name" value="Guanylate_kinase_CS"/>
</dbReference>
<proteinExistence type="inferred from homology"/>
<evidence type="ECO:0000313" key="11">
    <source>
        <dbReference type="Proteomes" id="UP000501926"/>
    </source>
</evidence>
<evidence type="ECO:0000259" key="9">
    <source>
        <dbReference type="PROSITE" id="PS50052"/>
    </source>
</evidence>
<dbReference type="SUPFAM" id="SSF52540">
    <property type="entry name" value="P-loop containing nucleoside triphosphate hydrolases"/>
    <property type="match status" value="1"/>
</dbReference>
<dbReference type="EMBL" id="CP049055">
    <property type="protein sequence ID" value="QII12587.1"/>
    <property type="molecule type" value="Genomic_DNA"/>
</dbReference>
<dbReference type="Gene3D" id="3.30.63.10">
    <property type="entry name" value="Guanylate Kinase phosphate binding domain"/>
    <property type="match status" value="1"/>
</dbReference>
<dbReference type="PANTHER" id="PTHR23117">
    <property type="entry name" value="GUANYLATE KINASE-RELATED"/>
    <property type="match status" value="1"/>
</dbReference>
<dbReference type="InterPro" id="IPR027417">
    <property type="entry name" value="P-loop_NTPase"/>
</dbReference>
<organism evidence="10 11">
    <name type="scientific">Kuenenia stuttgartiensis</name>
    <dbReference type="NCBI Taxonomy" id="174633"/>
    <lineage>
        <taxon>Bacteria</taxon>
        <taxon>Pseudomonadati</taxon>
        <taxon>Planctomycetota</taxon>
        <taxon>Candidatus Brocadiia</taxon>
        <taxon>Candidatus Brocadiales</taxon>
        <taxon>Candidatus Brocadiaceae</taxon>
        <taxon>Candidatus Kuenenia</taxon>
    </lineage>
</organism>
<keyword evidence="6 10" id="KW-0418">Kinase</keyword>
<feature type="domain" description="Guanylate kinase-like" evidence="9">
    <location>
        <begin position="2"/>
        <end position="179"/>
    </location>
</feature>
<evidence type="ECO:0000256" key="5">
    <source>
        <dbReference type="ARBA" id="ARBA00022741"/>
    </source>
</evidence>
<dbReference type="Proteomes" id="UP000501926">
    <property type="component" value="Chromosome"/>
</dbReference>